<dbReference type="Proteomes" id="UP000242715">
    <property type="component" value="Unassembled WGS sequence"/>
</dbReference>
<sequence length="80" mass="9126">MAQMSSLECKPQRVSSLLLLLEGKITSVDQNVDKIKPGQHKCRVVESTQPAMRKLVDRLLPHDITWTPYEDARMLAPLRI</sequence>
<name>A0A2Z6N8X5_TRISU</name>
<keyword evidence="2" id="KW-1185">Reference proteome</keyword>
<evidence type="ECO:0000313" key="1">
    <source>
        <dbReference type="EMBL" id="GAU40196.1"/>
    </source>
</evidence>
<accession>A0A2Z6N8X5</accession>
<dbReference type="EMBL" id="DF973793">
    <property type="protein sequence ID" value="GAU40196.1"/>
    <property type="molecule type" value="Genomic_DNA"/>
</dbReference>
<evidence type="ECO:0000313" key="2">
    <source>
        <dbReference type="Proteomes" id="UP000242715"/>
    </source>
</evidence>
<proteinExistence type="predicted"/>
<gene>
    <name evidence="1" type="ORF">TSUD_375040</name>
</gene>
<reference evidence="2" key="1">
    <citation type="journal article" date="2017" name="Front. Plant Sci.">
        <title>Climate Clever Clovers: New Paradigm to Reduce the Environmental Footprint of Ruminants by Breeding Low Methanogenic Forages Utilizing Haplotype Variation.</title>
        <authorList>
            <person name="Kaur P."/>
            <person name="Appels R."/>
            <person name="Bayer P.E."/>
            <person name="Keeble-Gagnere G."/>
            <person name="Wang J."/>
            <person name="Hirakawa H."/>
            <person name="Shirasawa K."/>
            <person name="Vercoe P."/>
            <person name="Stefanova K."/>
            <person name="Durmic Z."/>
            <person name="Nichols P."/>
            <person name="Revell C."/>
            <person name="Isobe S.N."/>
            <person name="Edwards D."/>
            <person name="Erskine W."/>
        </authorList>
    </citation>
    <scope>NUCLEOTIDE SEQUENCE [LARGE SCALE GENOMIC DNA]</scope>
    <source>
        <strain evidence="2">cv. Daliak</strain>
    </source>
</reference>
<protein>
    <submittedName>
        <fullName evidence="1">Uncharacterized protein</fullName>
    </submittedName>
</protein>
<organism evidence="1 2">
    <name type="scientific">Trifolium subterraneum</name>
    <name type="common">Subterranean clover</name>
    <dbReference type="NCBI Taxonomy" id="3900"/>
    <lineage>
        <taxon>Eukaryota</taxon>
        <taxon>Viridiplantae</taxon>
        <taxon>Streptophyta</taxon>
        <taxon>Embryophyta</taxon>
        <taxon>Tracheophyta</taxon>
        <taxon>Spermatophyta</taxon>
        <taxon>Magnoliopsida</taxon>
        <taxon>eudicotyledons</taxon>
        <taxon>Gunneridae</taxon>
        <taxon>Pentapetalae</taxon>
        <taxon>rosids</taxon>
        <taxon>fabids</taxon>
        <taxon>Fabales</taxon>
        <taxon>Fabaceae</taxon>
        <taxon>Papilionoideae</taxon>
        <taxon>50 kb inversion clade</taxon>
        <taxon>NPAAA clade</taxon>
        <taxon>Hologalegina</taxon>
        <taxon>IRL clade</taxon>
        <taxon>Trifolieae</taxon>
        <taxon>Trifolium</taxon>
    </lineage>
</organism>
<dbReference type="AlphaFoldDB" id="A0A2Z6N8X5"/>